<reference evidence="2" key="1">
    <citation type="submission" date="2013-01" db="EMBL/GenBank/DDBJ databases">
        <title>Draft Genome Sequence of a Mulberry Tree, Morus notabilis C.K. Schneid.</title>
        <authorList>
            <person name="He N."/>
            <person name="Zhao S."/>
        </authorList>
    </citation>
    <scope>NUCLEOTIDE SEQUENCE</scope>
</reference>
<accession>W9QQ62</accession>
<name>W9QQ62_9ROSA</name>
<dbReference type="Proteomes" id="UP000030645">
    <property type="component" value="Unassembled WGS sequence"/>
</dbReference>
<organism evidence="1 2">
    <name type="scientific">Morus notabilis</name>
    <dbReference type="NCBI Taxonomy" id="981085"/>
    <lineage>
        <taxon>Eukaryota</taxon>
        <taxon>Viridiplantae</taxon>
        <taxon>Streptophyta</taxon>
        <taxon>Embryophyta</taxon>
        <taxon>Tracheophyta</taxon>
        <taxon>Spermatophyta</taxon>
        <taxon>Magnoliopsida</taxon>
        <taxon>eudicotyledons</taxon>
        <taxon>Gunneridae</taxon>
        <taxon>Pentapetalae</taxon>
        <taxon>rosids</taxon>
        <taxon>fabids</taxon>
        <taxon>Rosales</taxon>
        <taxon>Moraceae</taxon>
        <taxon>Moreae</taxon>
        <taxon>Morus</taxon>
    </lineage>
</organism>
<proteinExistence type="predicted"/>
<protein>
    <submittedName>
        <fullName evidence="1">Uncharacterized protein</fullName>
    </submittedName>
</protein>
<evidence type="ECO:0000313" key="1">
    <source>
        <dbReference type="EMBL" id="EXB33503.1"/>
    </source>
</evidence>
<evidence type="ECO:0000313" key="2">
    <source>
        <dbReference type="Proteomes" id="UP000030645"/>
    </source>
</evidence>
<sequence length="67" mass="7701">MVWILNFYFLPVSFIKISPGSPGLALNPRKRAGKNIRSHFAATHFQFQKNFQLSLEVIILISNQLQN</sequence>
<dbReference type="AlphaFoldDB" id="W9QQ62"/>
<keyword evidence="2" id="KW-1185">Reference proteome</keyword>
<dbReference type="EMBL" id="KE343530">
    <property type="protein sequence ID" value="EXB33503.1"/>
    <property type="molecule type" value="Genomic_DNA"/>
</dbReference>
<gene>
    <name evidence="1" type="ORF">L484_011093</name>
</gene>